<reference evidence="2 3" key="1">
    <citation type="journal article" date="2013" name="Genome Announc.">
        <title>Draft Genome Sequence of Desulfotignum phosphitoxidans DSM 13687 Strain FiPS-3.</title>
        <authorList>
            <person name="Poehlein A."/>
            <person name="Daniel R."/>
            <person name="Simeonova D.D."/>
        </authorList>
    </citation>
    <scope>NUCLEOTIDE SEQUENCE [LARGE SCALE GENOMIC DNA]</scope>
    <source>
        <strain evidence="2 3">DSM 13687</strain>
    </source>
</reference>
<dbReference type="InterPro" id="IPR041633">
    <property type="entry name" value="Polbeta"/>
</dbReference>
<proteinExistence type="predicted"/>
<dbReference type="Proteomes" id="UP000014216">
    <property type="component" value="Unassembled WGS sequence"/>
</dbReference>
<evidence type="ECO:0000259" key="1">
    <source>
        <dbReference type="Pfam" id="PF18765"/>
    </source>
</evidence>
<name>S0FWI8_9BACT</name>
<organism evidence="2 3">
    <name type="scientific">Desulfotignum phosphitoxidans DSM 13687</name>
    <dbReference type="NCBI Taxonomy" id="1286635"/>
    <lineage>
        <taxon>Bacteria</taxon>
        <taxon>Pseudomonadati</taxon>
        <taxon>Thermodesulfobacteriota</taxon>
        <taxon>Desulfobacteria</taxon>
        <taxon>Desulfobacterales</taxon>
        <taxon>Desulfobacteraceae</taxon>
        <taxon>Desulfotignum</taxon>
    </lineage>
</organism>
<protein>
    <submittedName>
        <fullName evidence="2">DNA polymerase beta domain-containing protein</fullName>
    </submittedName>
</protein>
<evidence type="ECO:0000313" key="2">
    <source>
        <dbReference type="EMBL" id="EMS79433.1"/>
    </source>
</evidence>
<dbReference type="EMBL" id="APJX01000005">
    <property type="protein sequence ID" value="EMS79433.1"/>
    <property type="molecule type" value="Genomic_DNA"/>
</dbReference>
<dbReference type="Gene3D" id="3.30.460.10">
    <property type="entry name" value="Beta Polymerase, domain 2"/>
    <property type="match status" value="1"/>
</dbReference>
<sequence length="102" mass="11709">MPGGDATADSDIDIAIFLDPPLQMAFFDIKTALYLEISRSLKMNDIDIVVLNHCKNIILLDRITRHGQVIYESNQDARLDFEQKVLHTAIDFKYQRKRVMGV</sequence>
<evidence type="ECO:0000313" key="3">
    <source>
        <dbReference type="Proteomes" id="UP000014216"/>
    </source>
</evidence>
<comment type="caution">
    <text evidence="2">The sequence shown here is derived from an EMBL/GenBank/DDBJ whole genome shotgun (WGS) entry which is preliminary data.</text>
</comment>
<dbReference type="SUPFAM" id="SSF81301">
    <property type="entry name" value="Nucleotidyltransferase"/>
    <property type="match status" value="1"/>
</dbReference>
<keyword evidence="3" id="KW-1185">Reference proteome</keyword>
<accession>S0FWI8</accession>
<feature type="domain" description="Polymerase beta nucleotidyltransferase" evidence="1">
    <location>
        <begin position="4"/>
        <end position="75"/>
    </location>
</feature>
<dbReference type="PANTHER" id="PTHR43852">
    <property type="entry name" value="NUCLEOTIDYLTRANSFERASE"/>
    <property type="match status" value="1"/>
</dbReference>
<dbReference type="AlphaFoldDB" id="S0FWI8"/>
<dbReference type="InterPro" id="IPR052930">
    <property type="entry name" value="TA_antitoxin_MntA"/>
</dbReference>
<dbReference type="CDD" id="cd05403">
    <property type="entry name" value="NT_KNTase_like"/>
    <property type="match status" value="1"/>
</dbReference>
<gene>
    <name evidence="2" type="ORF">Dpo_5c03600</name>
</gene>
<dbReference type="Pfam" id="PF18765">
    <property type="entry name" value="Polbeta"/>
    <property type="match status" value="1"/>
</dbReference>
<dbReference type="PANTHER" id="PTHR43852:SF3">
    <property type="entry name" value="NUCLEOTIDYLTRANSFERASE"/>
    <property type="match status" value="1"/>
</dbReference>
<dbReference type="InterPro" id="IPR043519">
    <property type="entry name" value="NT_sf"/>
</dbReference>